<reference evidence="1 2" key="1">
    <citation type="journal article" date="2014" name="Antonie Van Leeuwenhoek">
        <title>Oenococcus alcoholitolerans sp. nov., a lactic acid bacteria isolated from cachaca and ethanol fermentation processes.</title>
        <authorList>
            <person name="Badotti F."/>
            <person name="Moreira A.P."/>
            <person name="Tonon L.A."/>
            <person name="de Lucena B.T."/>
            <person name="Gomes Fde C."/>
            <person name="Kruger R."/>
            <person name="Thompson C.C."/>
            <person name="de Morais M.A.Jr."/>
            <person name="Rosa C.A."/>
            <person name="Thompson F.L."/>
        </authorList>
    </citation>
    <scope>NUCLEOTIDE SEQUENCE [LARGE SCALE GENOMIC DNA]</scope>
    <source>
        <strain evidence="1 2">UFRJ-M7.2.18</strain>
    </source>
</reference>
<evidence type="ECO:0008006" key="3">
    <source>
        <dbReference type="Google" id="ProtNLM"/>
    </source>
</evidence>
<sequence>MTIKLVAIDVDKTLLNSENQLTKKTIDVLKEAIAKGTKIVITSGRPLSGTKIYYGKLGIADRSDQYAINYNGAMIRTTDGNILDHTALSGQDYLDLYKLAGQLGVKIQAETADYIYTPYLSVPKYTKFEAKLVSADIKYVRMQTIKKNDQITKVMYI</sequence>
<feature type="non-terminal residue" evidence="1">
    <location>
        <position position="157"/>
    </location>
</feature>
<protein>
    <recommendedName>
        <fullName evidence="3">Hydrolase</fullName>
    </recommendedName>
</protein>
<dbReference type="Gene3D" id="3.40.50.1000">
    <property type="entry name" value="HAD superfamily/HAD-like"/>
    <property type="match status" value="1"/>
</dbReference>
<dbReference type="InterPro" id="IPR023214">
    <property type="entry name" value="HAD_sf"/>
</dbReference>
<evidence type="ECO:0000313" key="2">
    <source>
        <dbReference type="Proteomes" id="UP000030023"/>
    </source>
</evidence>
<comment type="caution">
    <text evidence="1">The sequence shown here is derived from an EMBL/GenBank/DDBJ whole genome shotgun (WGS) entry which is preliminary data.</text>
</comment>
<dbReference type="Proteomes" id="UP000030023">
    <property type="component" value="Unassembled WGS sequence"/>
</dbReference>
<accession>A0ABR4XNK3</accession>
<dbReference type="PANTHER" id="PTHR10000">
    <property type="entry name" value="PHOSPHOSERINE PHOSPHATASE"/>
    <property type="match status" value="1"/>
</dbReference>
<dbReference type="Gene3D" id="3.30.1240.10">
    <property type="match status" value="1"/>
</dbReference>
<dbReference type="InterPro" id="IPR036412">
    <property type="entry name" value="HAD-like_sf"/>
</dbReference>
<keyword evidence="2" id="KW-1185">Reference proteome</keyword>
<evidence type="ECO:0000313" key="1">
    <source>
        <dbReference type="EMBL" id="KGO20670.1"/>
    </source>
</evidence>
<dbReference type="Pfam" id="PF08282">
    <property type="entry name" value="Hydrolase_3"/>
    <property type="match status" value="1"/>
</dbReference>
<dbReference type="SUPFAM" id="SSF56784">
    <property type="entry name" value="HAD-like"/>
    <property type="match status" value="1"/>
</dbReference>
<gene>
    <name evidence="1" type="ORF">Q757_10005</name>
</gene>
<dbReference type="EMBL" id="AXCV01000636">
    <property type="protein sequence ID" value="KGO20670.1"/>
    <property type="molecule type" value="Genomic_DNA"/>
</dbReference>
<organism evidence="1 2">
    <name type="scientific">Oenococcus alcoholitolerans</name>
    <dbReference type="NCBI Taxonomy" id="931074"/>
    <lineage>
        <taxon>Bacteria</taxon>
        <taxon>Bacillati</taxon>
        <taxon>Bacillota</taxon>
        <taxon>Bacilli</taxon>
        <taxon>Lactobacillales</taxon>
        <taxon>Lactobacillaceae</taxon>
        <taxon>Oenococcus</taxon>
    </lineage>
</organism>
<dbReference type="PANTHER" id="PTHR10000:SF8">
    <property type="entry name" value="HAD SUPERFAMILY HYDROLASE-LIKE, TYPE 3"/>
    <property type="match status" value="1"/>
</dbReference>
<proteinExistence type="predicted"/>
<name>A0ABR4XNK3_9LACO</name>